<dbReference type="Gene3D" id="3.40.33.10">
    <property type="entry name" value="CAP"/>
    <property type="match status" value="1"/>
</dbReference>
<gene>
    <name evidence="1" type="ORF">FK004_10480</name>
</gene>
<dbReference type="KEGG" id="fki:FK004_10480"/>
<dbReference type="AlphaFoldDB" id="A0A2S1LPQ7"/>
<dbReference type="OrthoDB" id="5701146at2"/>
<accession>A0A2S1LPQ7</accession>
<dbReference type="EMBL" id="CP020919">
    <property type="protein sequence ID" value="AWG25626.1"/>
    <property type="molecule type" value="Genomic_DNA"/>
</dbReference>
<keyword evidence="2" id="KW-1185">Reference proteome</keyword>
<dbReference type="RefSeq" id="WP_108737200.1">
    <property type="nucleotide sequence ID" value="NZ_CP020919.1"/>
</dbReference>
<reference evidence="1 2" key="1">
    <citation type="submission" date="2017-04" db="EMBL/GenBank/DDBJ databases">
        <title>Complete genome sequence of Flavobacterium kingsejong AJ004.</title>
        <authorList>
            <person name="Lee P.C."/>
        </authorList>
    </citation>
    <scope>NUCLEOTIDE SEQUENCE [LARGE SCALE GENOMIC DNA]</scope>
    <source>
        <strain evidence="1 2">AJ004</strain>
    </source>
</reference>
<protein>
    <submittedName>
        <fullName evidence="1">Uncharacterized protein</fullName>
    </submittedName>
</protein>
<dbReference type="InterPro" id="IPR035940">
    <property type="entry name" value="CAP_sf"/>
</dbReference>
<evidence type="ECO:0000313" key="1">
    <source>
        <dbReference type="EMBL" id="AWG25626.1"/>
    </source>
</evidence>
<sequence>MKINPKTGIDKLIFGMKQEDVTKLYGKPSRTYKDEEENIIYLYNDKKLRITFYTEEDLKLGYIIASDPSLQLFDKKIIGRNITEVQEELKAKGLTKWEKEDFDTYENFFNEAHWTILQTEFNEVIKVEIGAVFNDKDEFDWKFKK</sequence>
<evidence type="ECO:0000313" key="2">
    <source>
        <dbReference type="Proteomes" id="UP000244677"/>
    </source>
</evidence>
<proteinExistence type="predicted"/>
<organism evidence="1 2">
    <name type="scientific">Flavobacterium kingsejongi</name>
    <dbReference type="NCBI Taxonomy" id="1678728"/>
    <lineage>
        <taxon>Bacteria</taxon>
        <taxon>Pseudomonadati</taxon>
        <taxon>Bacteroidota</taxon>
        <taxon>Flavobacteriia</taxon>
        <taxon>Flavobacteriales</taxon>
        <taxon>Flavobacteriaceae</taxon>
        <taxon>Flavobacterium</taxon>
    </lineage>
</organism>
<dbReference type="Proteomes" id="UP000244677">
    <property type="component" value="Chromosome"/>
</dbReference>
<name>A0A2S1LPQ7_9FLAO</name>